<evidence type="ECO:0000256" key="1">
    <source>
        <dbReference type="ARBA" id="ARBA00022723"/>
    </source>
</evidence>
<dbReference type="InterPro" id="IPR002939">
    <property type="entry name" value="DnaJ_C"/>
</dbReference>
<evidence type="ECO:0000259" key="5">
    <source>
        <dbReference type="PROSITE" id="PS50076"/>
    </source>
</evidence>
<dbReference type="InterPro" id="IPR036869">
    <property type="entry name" value="J_dom_sf"/>
</dbReference>
<accession>A0A9C7PYU1</accession>
<dbReference type="SUPFAM" id="SSF46565">
    <property type="entry name" value="Chaperone J-domain"/>
    <property type="match status" value="1"/>
</dbReference>
<reference evidence="6" key="2">
    <citation type="submission" date="2022-01" db="EMBL/GenBank/DDBJ databases">
        <authorList>
            <person name="Hirooka S."/>
            <person name="Miyagishima S.Y."/>
        </authorList>
    </citation>
    <scope>NUCLEOTIDE SEQUENCE</scope>
    <source>
        <strain evidence="6">NBRC 102759</strain>
    </source>
</reference>
<dbReference type="Proteomes" id="UP001061958">
    <property type="component" value="Unassembled WGS sequence"/>
</dbReference>
<feature type="domain" description="J" evidence="5">
    <location>
        <begin position="7"/>
        <end position="70"/>
    </location>
</feature>
<dbReference type="Gene3D" id="1.10.287.110">
    <property type="entry name" value="DnaJ domain"/>
    <property type="match status" value="1"/>
</dbReference>
<keyword evidence="1" id="KW-0479">Metal-binding</keyword>
<organism evidence="6 7">
    <name type="scientific">Galdieria partita</name>
    <dbReference type="NCBI Taxonomy" id="83374"/>
    <lineage>
        <taxon>Eukaryota</taxon>
        <taxon>Rhodophyta</taxon>
        <taxon>Bangiophyceae</taxon>
        <taxon>Galdieriales</taxon>
        <taxon>Galdieriaceae</taxon>
        <taxon>Galdieria</taxon>
    </lineage>
</organism>
<dbReference type="Pfam" id="PF01556">
    <property type="entry name" value="DnaJ_C"/>
    <property type="match status" value="1"/>
</dbReference>
<gene>
    <name evidence="6" type="ORF">GpartN1_g3803.t1</name>
</gene>
<dbReference type="GO" id="GO:0006457">
    <property type="term" value="P:protein folding"/>
    <property type="evidence" value="ECO:0007669"/>
    <property type="project" value="InterPro"/>
</dbReference>
<dbReference type="GO" id="GO:0051082">
    <property type="term" value="F:unfolded protein binding"/>
    <property type="evidence" value="ECO:0007669"/>
    <property type="project" value="InterPro"/>
</dbReference>
<dbReference type="GO" id="GO:0030544">
    <property type="term" value="F:Hsp70 protein binding"/>
    <property type="evidence" value="ECO:0007669"/>
    <property type="project" value="InterPro"/>
</dbReference>
<reference evidence="6" key="1">
    <citation type="journal article" date="2022" name="Proc. Natl. Acad. Sci. U.S.A.">
        <title>Life cycle and functional genomics of the unicellular red alga Galdieria for elucidating algal and plant evolution and industrial use.</title>
        <authorList>
            <person name="Hirooka S."/>
            <person name="Itabashi T."/>
            <person name="Ichinose T.M."/>
            <person name="Onuma R."/>
            <person name="Fujiwara T."/>
            <person name="Yamashita S."/>
            <person name="Jong L.W."/>
            <person name="Tomita R."/>
            <person name="Iwane A.H."/>
            <person name="Miyagishima S.Y."/>
        </authorList>
    </citation>
    <scope>NUCLEOTIDE SEQUENCE</scope>
    <source>
        <strain evidence="6">NBRC 102759</strain>
    </source>
</reference>
<keyword evidence="2" id="KW-0677">Repeat</keyword>
<dbReference type="Gene3D" id="2.60.260.20">
    <property type="entry name" value="Urease metallochaperone UreE, N-terminal domain"/>
    <property type="match status" value="2"/>
</dbReference>
<dbReference type="InterPro" id="IPR008971">
    <property type="entry name" value="HSP40/DnaJ_pept-bd"/>
</dbReference>
<evidence type="ECO:0000313" key="7">
    <source>
        <dbReference type="Proteomes" id="UP001061958"/>
    </source>
</evidence>
<dbReference type="SMART" id="SM00271">
    <property type="entry name" value="DnaJ"/>
    <property type="match status" value="1"/>
</dbReference>
<dbReference type="OrthoDB" id="550424at2759"/>
<dbReference type="AlphaFoldDB" id="A0A9C7PYU1"/>
<evidence type="ECO:0000256" key="4">
    <source>
        <dbReference type="ARBA" id="ARBA00022833"/>
    </source>
</evidence>
<dbReference type="SUPFAM" id="SSF57938">
    <property type="entry name" value="DnaJ/Hsp40 cysteine-rich domain"/>
    <property type="match status" value="1"/>
</dbReference>
<dbReference type="Gene3D" id="2.10.230.10">
    <property type="entry name" value="Heat shock protein DnaJ, cysteine-rich domain"/>
    <property type="match status" value="1"/>
</dbReference>
<sequence length="396" mass="45272">MPVLHQELYDVLGVSTDCDQTEIKKAYRRCAKQCHPDRNPGVDPDLFKRVSHAYEILSDPHKREIYDKYGEEGLHGSGKAGDRQFFDSEDLFGAFFGFSFDGNGDKAENFRDIRKGEDIRHTLSVSLEDLYLGKTVTLSIERTVLIDRNNKGRKCLDCEGRGFVTINRYIGFGVSQRLKSKCKICGGYGQLFRTKKERKILQVNVERGMEDKEEIRFEEMADETNPYIKPGDLIVVLEQKSHAYFYREKRDLYIELSIGLAEAIGGFELPVETLDRRILLIRNERGTIIHPNMQKRIVSEGMPVKVNPSDRGDLIVQFNVVFPPDHSISEEACARLRVLLPGIPRSSQVQVDSDRIVQVAVCQKLNSQETFANKEQRPFSKKAQTPKKEDTFCVVQ</sequence>
<proteinExistence type="predicted"/>
<dbReference type="SUPFAM" id="SSF49493">
    <property type="entry name" value="HSP40/DnaJ peptide-binding domain"/>
    <property type="match status" value="2"/>
</dbReference>
<keyword evidence="3" id="KW-0863">Zinc-finger</keyword>
<dbReference type="PRINTS" id="PR00625">
    <property type="entry name" value="JDOMAIN"/>
</dbReference>
<evidence type="ECO:0000313" key="6">
    <source>
        <dbReference type="EMBL" id="GJQ12012.1"/>
    </source>
</evidence>
<dbReference type="Pfam" id="PF00226">
    <property type="entry name" value="DnaJ"/>
    <property type="match status" value="1"/>
</dbReference>
<evidence type="ECO:0000256" key="3">
    <source>
        <dbReference type="ARBA" id="ARBA00022771"/>
    </source>
</evidence>
<dbReference type="InterPro" id="IPR044713">
    <property type="entry name" value="DNJA1/2-like"/>
</dbReference>
<dbReference type="EMBL" id="BQMJ01000029">
    <property type="protein sequence ID" value="GJQ12012.1"/>
    <property type="molecule type" value="Genomic_DNA"/>
</dbReference>
<dbReference type="InterPro" id="IPR018253">
    <property type="entry name" value="DnaJ_domain_CS"/>
</dbReference>
<evidence type="ECO:0000256" key="2">
    <source>
        <dbReference type="ARBA" id="ARBA00022737"/>
    </source>
</evidence>
<dbReference type="PANTHER" id="PTHR43888">
    <property type="entry name" value="DNAJ-LIKE-2, ISOFORM A-RELATED"/>
    <property type="match status" value="1"/>
</dbReference>
<dbReference type="CDD" id="cd06257">
    <property type="entry name" value="DnaJ"/>
    <property type="match status" value="1"/>
</dbReference>
<comment type="caution">
    <text evidence="6">The sequence shown here is derived from an EMBL/GenBank/DDBJ whole genome shotgun (WGS) entry which is preliminary data.</text>
</comment>
<name>A0A9C7PYU1_9RHOD</name>
<dbReference type="PROSITE" id="PS50076">
    <property type="entry name" value="DNAJ_2"/>
    <property type="match status" value="1"/>
</dbReference>
<dbReference type="CDD" id="cd10747">
    <property type="entry name" value="DnaJ_C"/>
    <property type="match status" value="1"/>
</dbReference>
<keyword evidence="7" id="KW-1185">Reference proteome</keyword>
<keyword evidence="4" id="KW-0862">Zinc</keyword>
<dbReference type="GO" id="GO:0008270">
    <property type="term" value="F:zinc ion binding"/>
    <property type="evidence" value="ECO:0007669"/>
    <property type="project" value="UniProtKB-KW"/>
</dbReference>
<dbReference type="InterPro" id="IPR036410">
    <property type="entry name" value="HSP_DnaJ_Cys-rich_dom_sf"/>
</dbReference>
<dbReference type="FunFam" id="2.60.260.20:FF:000003">
    <property type="entry name" value="DnaJ subfamily A member 2"/>
    <property type="match status" value="1"/>
</dbReference>
<protein>
    <recommendedName>
        <fullName evidence="5">J domain-containing protein</fullName>
    </recommendedName>
</protein>
<dbReference type="PROSITE" id="PS00636">
    <property type="entry name" value="DNAJ_1"/>
    <property type="match status" value="1"/>
</dbReference>
<dbReference type="InterPro" id="IPR001623">
    <property type="entry name" value="DnaJ_domain"/>
</dbReference>